<comment type="subcellular location">
    <subcellularLocation>
        <location evidence="1">Membrane</location>
        <topology evidence="1">Multi-pass membrane protein</topology>
    </subcellularLocation>
</comment>
<feature type="transmembrane region" description="Helical" evidence="6">
    <location>
        <begin position="234"/>
        <end position="253"/>
    </location>
</feature>
<feature type="compositionally biased region" description="Polar residues" evidence="5">
    <location>
        <begin position="24"/>
        <end position="36"/>
    </location>
</feature>
<dbReference type="EMBL" id="JARJCN010000016">
    <property type="protein sequence ID" value="KAJ7093436.1"/>
    <property type="molecule type" value="Genomic_DNA"/>
</dbReference>
<feature type="domain" description="DUF2421" evidence="7">
    <location>
        <begin position="805"/>
        <end position="1081"/>
    </location>
</feature>
<feature type="transmembrane region" description="Helical" evidence="6">
    <location>
        <begin position="663"/>
        <end position="684"/>
    </location>
</feature>
<evidence type="ECO:0008006" key="12">
    <source>
        <dbReference type="Google" id="ProtNLM"/>
    </source>
</evidence>
<feature type="transmembrane region" description="Helical" evidence="6">
    <location>
        <begin position="90"/>
        <end position="116"/>
    </location>
</feature>
<dbReference type="InterPro" id="IPR049453">
    <property type="entry name" value="Memb_transporter_dom"/>
</dbReference>
<feature type="transmembrane region" description="Helical" evidence="6">
    <location>
        <begin position="720"/>
        <end position="738"/>
    </location>
</feature>
<feature type="compositionally biased region" description="Acidic residues" evidence="5">
    <location>
        <begin position="592"/>
        <end position="605"/>
    </location>
</feature>
<evidence type="ECO:0000259" key="9">
    <source>
        <dbReference type="Pfam" id="PF13515"/>
    </source>
</evidence>
<feature type="transmembrane region" description="Helical" evidence="6">
    <location>
        <begin position="750"/>
        <end position="767"/>
    </location>
</feature>
<evidence type="ECO:0000256" key="6">
    <source>
        <dbReference type="SAM" id="Phobius"/>
    </source>
</evidence>
<dbReference type="InterPro" id="IPR018820">
    <property type="entry name" value="BRE4-related_DUF2421"/>
</dbReference>
<keyword evidence="11" id="KW-1185">Reference proteome</keyword>
<evidence type="ECO:0000256" key="2">
    <source>
        <dbReference type="ARBA" id="ARBA00022692"/>
    </source>
</evidence>
<feature type="transmembrane region" description="Helical" evidence="6">
    <location>
        <begin position="122"/>
        <end position="141"/>
    </location>
</feature>
<feature type="transmembrane region" description="Helical" evidence="6">
    <location>
        <begin position="178"/>
        <end position="195"/>
    </location>
</feature>
<feature type="region of interest" description="Disordered" evidence="5">
    <location>
        <begin position="588"/>
        <end position="613"/>
    </location>
</feature>
<feature type="domain" description="Putative ER transporter 6TM N-terminal" evidence="8">
    <location>
        <begin position="57"/>
        <end position="480"/>
    </location>
</feature>
<comment type="caution">
    <text evidence="10">The sequence shown here is derived from an EMBL/GenBank/DDBJ whole genome shotgun (WGS) entry which is preliminary data.</text>
</comment>
<evidence type="ECO:0000256" key="5">
    <source>
        <dbReference type="SAM" id="MobiDB-lite"/>
    </source>
</evidence>
<evidence type="ECO:0000313" key="11">
    <source>
        <dbReference type="Proteomes" id="UP001222325"/>
    </source>
</evidence>
<keyword evidence="3 6" id="KW-1133">Transmembrane helix</keyword>
<evidence type="ECO:0000256" key="3">
    <source>
        <dbReference type="ARBA" id="ARBA00022989"/>
    </source>
</evidence>
<dbReference type="GO" id="GO:0016020">
    <property type="term" value="C:membrane"/>
    <property type="evidence" value="ECO:0007669"/>
    <property type="project" value="UniProtKB-SubCell"/>
</dbReference>
<proteinExistence type="predicted"/>
<feature type="transmembrane region" description="Helical" evidence="6">
    <location>
        <begin position="202"/>
        <end position="222"/>
    </location>
</feature>
<feature type="domain" description="Integral membrane bound transporter" evidence="9">
    <location>
        <begin position="662"/>
        <end position="800"/>
    </location>
</feature>
<evidence type="ECO:0000313" key="10">
    <source>
        <dbReference type="EMBL" id="KAJ7093436.1"/>
    </source>
</evidence>
<feature type="transmembrane region" description="Helical" evidence="6">
    <location>
        <begin position="787"/>
        <end position="805"/>
    </location>
</feature>
<accession>A0AAD6UD31</accession>
<keyword evidence="4 6" id="KW-0472">Membrane</keyword>
<dbReference type="PANTHER" id="PTHR37994">
    <property type="entry name" value="ARAE_2_N DOMAIN-CONTAINING PROTEIN-RELATED"/>
    <property type="match status" value="1"/>
</dbReference>
<dbReference type="Proteomes" id="UP001222325">
    <property type="component" value="Unassembled WGS sequence"/>
</dbReference>
<evidence type="ECO:0000259" key="7">
    <source>
        <dbReference type="Pfam" id="PF10334"/>
    </source>
</evidence>
<sequence>MSTSSETEPIPNAKPGKEERGSLGSDSVIPQAQSTSKDIRRAGGLFAWVGPAVKKRRMLKTWLRCVLALAASLILLVNQETLTTMGQAGFFAALVAVLLPPSLALSMFALASITLLSGMLLGWAWGAATMAAGVSVQNKALLIAREVAAQKSLVSGIPPVLQLQALAFHGYFLDTRTSAVHGIMFFIGTFAMGALRATAPKLTLLSIFGTIVLDVFATTGPLLPTPNYMIATQFLLPTCFYIAIALATLVLVFPESLNHIWLTTLDGAFFGPTLSMLSLQGTTLTTRPSDHVAWAALTEKVVATRAALAGGLAALGAQIGLIDLEISVGRLGPGDLKRFAPELRALAFRASGLTAFHAAVATNNQYDLALKDPGARGAHSRFAARRRRIGAHEARHGHGLDALVPILERASAPLRTAAQEGAGVLRAWFVDCNSGRWTGFVRQKGKEAVEKRQRGLVEARDKLETTLAEFRKVERVKLVEPFERFFDRETGKLLESVARDPEEMFTVRSLFICFGFCDALDGFAARLHRVLALVAELDKKRPQPRVWLPSGFGKLGRRIMSRAPVTVEPQPLAMGTIRDPTRFERAGKAESVDGDAAEDDDDDDAPTVRNPDARAPTSALGRFFVALGAALRWFASPAGVFALRHAVVSLALWVPSVVPRTAWFFYVNKGLWALIMAQMGLAPYAGDQLAGLAGRLLGTGLGLLVGMAAWYIAAPGKADGNAYAVVIVTTVIVAPFLLARIAGPPAQMMVWMMVGVTVVFVMGYSWLDTHLQLLHSSGVGIALGWKRALLVAIGFTASAIVMMFPRPTSSRVLVRRTLAATLQELGHIFQQEVEAFLAEEARARSGEYEKETIDFSDTNGHAVSPKERRIHRVGRRALDVLERLQGVAPSLKTGRWEPQVQGLWPYEQYELLYSKQTKLVTSLALLAGAFSRLDTKWCSILVHRTPFLNPNLLSDIFSTIDILSHALDGGHPVHASLICLRDRLVYHDMHLKLPKTRAVDLEQNVALPGSEHDGDTDSESGTSEFVAGKVDGASIGVKELSLNLLMDDQMPSHSTAVIALASMLTLIDEIGAIVRELCGETTFRGFEALHHEFMGREEAALGTLQKTD</sequence>
<dbReference type="Pfam" id="PF10334">
    <property type="entry name" value="BRE4"/>
    <property type="match status" value="1"/>
</dbReference>
<dbReference type="PANTHER" id="PTHR37994:SF3">
    <property type="entry name" value="ER TRANSPORTER 6TM N-TERMINAL DOMAIN-CONTAINING PROTEIN"/>
    <property type="match status" value="1"/>
</dbReference>
<dbReference type="Pfam" id="PF10337">
    <property type="entry name" value="ArAE_2_N"/>
    <property type="match status" value="1"/>
</dbReference>
<protein>
    <recommendedName>
        <fullName evidence="12">ER transporter 6TM N-terminal domain-containing protein</fullName>
    </recommendedName>
</protein>
<dbReference type="InterPro" id="IPR018823">
    <property type="entry name" value="ArAE_2_N"/>
</dbReference>
<evidence type="ECO:0000259" key="8">
    <source>
        <dbReference type="Pfam" id="PF10337"/>
    </source>
</evidence>
<reference evidence="10" key="1">
    <citation type="submission" date="2023-03" db="EMBL/GenBank/DDBJ databases">
        <title>Massive genome expansion in bonnet fungi (Mycena s.s.) driven by repeated elements and novel gene families across ecological guilds.</title>
        <authorList>
            <consortium name="Lawrence Berkeley National Laboratory"/>
            <person name="Harder C.B."/>
            <person name="Miyauchi S."/>
            <person name="Viragh M."/>
            <person name="Kuo A."/>
            <person name="Thoen E."/>
            <person name="Andreopoulos B."/>
            <person name="Lu D."/>
            <person name="Skrede I."/>
            <person name="Drula E."/>
            <person name="Henrissat B."/>
            <person name="Morin E."/>
            <person name="Kohler A."/>
            <person name="Barry K."/>
            <person name="LaButti K."/>
            <person name="Morin E."/>
            <person name="Salamov A."/>
            <person name="Lipzen A."/>
            <person name="Mereny Z."/>
            <person name="Hegedus B."/>
            <person name="Baldrian P."/>
            <person name="Stursova M."/>
            <person name="Weitz H."/>
            <person name="Taylor A."/>
            <person name="Grigoriev I.V."/>
            <person name="Nagy L.G."/>
            <person name="Martin F."/>
            <person name="Kauserud H."/>
        </authorList>
    </citation>
    <scope>NUCLEOTIDE SEQUENCE</scope>
    <source>
        <strain evidence="10">CBHHK173m</strain>
    </source>
</reference>
<gene>
    <name evidence="10" type="ORF">B0H15DRAFT_832325</name>
</gene>
<dbReference type="AlphaFoldDB" id="A0AAD6UD31"/>
<organism evidence="10 11">
    <name type="scientific">Mycena belliarum</name>
    <dbReference type="NCBI Taxonomy" id="1033014"/>
    <lineage>
        <taxon>Eukaryota</taxon>
        <taxon>Fungi</taxon>
        <taxon>Dikarya</taxon>
        <taxon>Basidiomycota</taxon>
        <taxon>Agaricomycotina</taxon>
        <taxon>Agaricomycetes</taxon>
        <taxon>Agaricomycetidae</taxon>
        <taxon>Agaricales</taxon>
        <taxon>Marasmiineae</taxon>
        <taxon>Mycenaceae</taxon>
        <taxon>Mycena</taxon>
    </lineage>
</organism>
<name>A0AAD6UD31_9AGAR</name>
<dbReference type="Pfam" id="PF13515">
    <property type="entry name" value="FUSC_2"/>
    <property type="match status" value="1"/>
</dbReference>
<feature type="region of interest" description="Disordered" evidence="5">
    <location>
        <begin position="1"/>
        <end position="36"/>
    </location>
</feature>
<evidence type="ECO:0000256" key="4">
    <source>
        <dbReference type="ARBA" id="ARBA00023136"/>
    </source>
</evidence>
<keyword evidence="2 6" id="KW-0812">Transmembrane</keyword>
<feature type="transmembrane region" description="Helical" evidence="6">
    <location>
        <begin position="61"/>
        <end position="78"/>
    </location>
</feature>
<feature type="transmembrane region" description="Helical" evidence="6">
    <location>
        <begin position="696"/>
        <end position="714"/>
    </location>
</feature>
<evidence type="ECO:0000256" key="1">
    <source>
        <dbReference type="ARBA" id="ARBA00004141"/>
    </source>
</evidence>